<dbReference type="OrthoDB" id="630188at2759"/>
<dbReference type="GO" id="GO:1990538">
    <property type="term" value="F:xylan O-acetyltransferase activity"/>
    <property type="evidence" value="ECO:0007669"/>
    <property type="project" value="UniProtKB-ARBA"/>
</dbReference>
<comment type="similarity">
    <text evidence="2">Belongs to the PC-esterase family. TBL subfamily.</text>
</comment>
<evidence type="ECO:0000256" key="7">
    <source>
        <dbReference type="ARBA" id="ARBA00023136"/>
    </source>
</evidence>
<dbReference type="Pfam" id="PF13839">
    <property type="entry name" value="PC-Esterase"/>
    <property type="match status" value="1"/>
</dbReference>
<dbReference type="EMBL" id="JAGGNH010000005">
    <property type="protein sequence ID" value="KAJ0971711.1"/>
    <property type="molecule type" value="Genomic_DNA"/>
</dbReference>
<evidence type="ECO:0000256" key="3">
    <source>
        <dbReference type="ARBA" id="ARBA00022692"/>
    </source>
</evidence>
<comment type="caution">
    <text evidence="11">The sequence shown here is derived from an EMBL/GenBank/DDBJ whole genome shotgun (WGS) entry which is preliminary data.</text>
</comment>
<evidence type="ECO:0000256" key="8">
    <source>
        <dbReference type="SAM" id="Phobius"/>
    </source>
</evidence>
<comment type="subcellular location">
    <subcellularLocation>
        <location evidence="1">Golgi apparatus membrane</location>
        <topology evidence="1">Single-pass type II membrane protein</topology>
    </subcellularLocation>
</comment>
<evidence type="ECO:0000256" key="6">
    <source>
        <dbReference type="ARBA" id="ARBA00023034"/>
    </source>
</evidence>
<feature type="transmembrane region" description="Helical" evidence="8">
    <location>
        <begin position="22"/>
        <end position="40"/>
    </location>
</feature>
<keyword evidence="3 8" id="KW-0812">Transmembrane</keyword>
<sequence length="444" mass="51082">MADEEVGGHSEPLHEKCSIGQIILKFIASVLLVGAAYYLFVGTFNSWTPEAEKDSLSLEKQDELNIRPFKKELGVDKPHLKKDSDVEVCDLSVGEWIPNPAGPAYTNETCNFIEPYQNCLMNGRPDTSYLYWKWKPNGCDLPPFDPLKFLNKMRDKSWAFIGDSIFRNHLQSLICLLSKVGEPYETYHDSTYKTRAWYYPSHNFTLHVIWAPYLVHYETIDNHGNASESITNLHLDILDSKWTSEFNKYDYVVLSGGQWFYKSTIMYENNQVIGCHNCPDMNIIELGVGEPYRKALQLSLNFIATSENKPFVILRTWTPDHFENGEWYNGGICNRTEPFKEGEINGDPTDLIMRSIEIEEFEKAKVIGESNGFKMELLDTYHLSLLRPDGHPGPYRTYHPFDGDKDKKVQNDCLHWCLPGPIDTWNEMLMKMVFNGESTGYALS</sequence>
<keyword evidence="4" id="KW-0735">Signal-anchor</keyword>
<protein>
    <recommendedName>
        <fullName evidence="13">Trichome birefringence-like N-terminal domain-containing protein</fullName>
    </recommendedName>
</protein>
<keyword evidence="6" id="KW-0333">Golgi apparatus</keyword>
<evidence type="ECO:0000256" key="1">
    <source>
        <dbReference type="ARBA" id="ARBA00004323"/>
    </source>
</evidence>
<keyword evidence="7 8" id="KW-0472">Membrane</keyword>
<feature type="domain" description="Trichome birefringence-like N-terminal" evidence="10">
    <location>
        <begin position="88"/>
        <end position="140"/>
    </location>
</feature>
<evidence type="ECO:0000259" key="9">
    <source>
        <dbReference type="Pfam" id="PF13839"/>
    </source>
</evidence>
<dbReference type="InterPro" id="IPR029962">
    <property type="entry name" value="TBL"/>
</dbReference>
<evidence type="ECO:0000313" key="12">
    <source>
        <dbReference type="Proteomes" id="UP001085076"/>
    </source>
</evidence>
<evidence type="ECO:0008006" key="13">
    <source>
        <dbReference type="Google" id="ProtNLM"/>
    </source>
</evidence>
<organism evidence="11 12">
    <name type="scientific">Dioscorea zingiberensis</name>
    <dbReference type="NCBI Taxonomy" id="325984"/>
    <lineage>
        <taxon>Eukaryota</taxon>
        <taxon>Viridiplantae</taxon>
        <taxon>Streptophyta</taxon>
        <taxon>Embryophyta</taxon>
        <taxon>Tracheophyta</taxon>
        <taxon>Spermatophyta</taxon>
        <taxon>Magnoliopsida</taxon>
        <taxon>Liliopsida</taxon>
        <taxon>Dioscoreales</taxon>
        <taxon>Dioscoreaceae</taxon>
        <taxon>Dioscorea</taxon>
    </lineage>
</organism>
<dbReference type="InterPro" id="IPR025846">
    <property type="entry name" value="TBL_N"/>
</dbReference>
<evidence type="ECO:0000256" key="4">
    <source>
        <dbReference type="ARBA" id="ARBA00022968"/>
    </source>
</evidence>
<dbReference type="AlphaFoldDB" id="A0A9D5CEF1"/>
<dbReference type="Pfam" id="PF14416">
    <property type="entry name" value="PMR5N"/>
    <property type="match status" value="1"/>
</dbReference>
<accession>A0A9D5CEF1</accession>
<feature type="domain" description="Trichome birefringence-like C-terminal" evidence="9">
    <location>
        <begin position="141"/>
        <end position="432"/>
    </location>
</feature>
<dbReference type="InterPro" id="IPR026057">
    <property type="entry name" value="TBL_C"/>
</dbReference>
<evidence type="ECO:0000256" key="5">
    <source>
        <dbReference type="ARBA" id="ARBA00022989"/>
    </source>
</evidence>
<keyword evidence="12" id="KW-1185">Reference proteome</keyword>
<gene>
    <name evidence="11" type="ORF">J5N97_019670</name>
</gene>
<proteinExistence type="inferred from homology"/>
<dbReference type="Proteomes" id="UP001085076">
    <property type="component" value="Miscellaneous, Linkage group lg05"/>
</dbReference>
<evidence type="ECO:0000313" key="11">
    <source>
        <dbReference type="EMBL" id="KAJ0971711.1"/>
    </source>
</evidence>
<dbReference type="PANTHER" id="PTHR32285">
    <property type="entry name" value="PROTEIN TRICHOME BIREFRINGENCE-LIKE 9-RELATED"/>
    <property type="match status" value="1"/>
</dbReference>
<evidence type="ECO:0000256" key="2">
    <source>
        <dbReference type="ARBA" id="ARBA00007727"/>
    </source>
</evidence>
<keyword evidence="5 8" id="KW-1133">Transmembrane helix</keyword>
<dbReference type="PANTHER" id="PTHR32285:SF324">
    <property type="entry name" value="PROTEIN TRICHOME BIREFRINGENCE-LIKE 25"/>
    <property type="match status" value="1"/>
</dbReference>
<dbReference type="GO" id="GO:0000139">
    <property type="term" value="C:Golgi membrane"/>
    <property type="evidence" value="ECO:0007669"/>
    <property type="project" value="UniProtKB-SubCell"/>
</dbReference>
<evidence type="ECO:0000259" key="10">
    <source>
        <dbReference type="Pfam" id="PF14416"/>
    </source>
</evidence>
<reference evidence="11" key="2">
    <citation type="journal article" date="2022" name="Hortic Res">
        <title>The genome of Dioscorea zingiberensis sheds light on the biosynthesis, origin and evolution of the medicinally important diosgenin saponins.</title>
        <authorList>
            <person name="Li Y."/>
            <person name="Tan C."/>
            <person name="Li Z."/>
            <person name="Guo J."/>
            <person name="Li S."/>
            <person name="Chen X."/>
            <person name="Wang C."/>
            <person name="Dai X."/>
            <person name="Yang H."/>
            <person name="Song W."/>
            <person name="Hou L."/>
            <person name="Xu J."/>
            <person name="Tong Z."/>
            <person name="Xu A."/>
            <person name="Yuan X."/>
            <person name="Wang W."/>
            <person name="Yang Q."/>
            <person name="Chen L."/>
            <person name="Sun Z."/>
            <person name="Wang K."/>
            <person name="Pan B."/>
            <person name="Chen J."/>
            <person name="Bao Y."/>
            <person name="Liu F."/>
            <person name="Qi X."/>
            <person name="Gang D.R."/>
            <person name="Wen J."/>
            <person name="Li J."/>
        </authorList>
    </citation>
    <scope>NUCLEOTIDE SEQUENCE</scope>
    <source>
        <strain evidence="11">Dzin_1.0</strain>
    </source>
</reference>
<name>A0A9D5CEF1_9LILI</name>
<reference evidence="11" key="1">
    <citation type="submission" date="2021-03" db="EMBL/GenBank/DDBJ databases">
        <authorList>
            <person name="Li Z."/>
            <person name="Yang C."/>
        </authorList>
    </citation>
    <scope>NUCLEOTIDE SEQUENCE</scope>
    <source>
        <strain evidence="11">Dzin_1.0</strain>
        <tissue evidence="11">Leaf</tissue>
    </source>
</reference>